<dbReference type="EMBL" id="JAWNGC010000014">
    <property type="protein sequence ID" value="MDY5155604.1"/>
    <property type="molecule type" value="Genomic_DNA"/>
</dbReference>
<dbReference type="InterPro" id="IPR013559">
    <property type="entry name" value="YheO"/>
</dbReference>
<evidence type="ECO:0000313" key="6">
    <source>
        <dbReference type="Proteomes" id="UP001281731"/>
    </source>
</evidence>
<dbReference type="Proteomes" id="UP001275049">
    <property type="component" value="Unassembled WGS sequence"/>
</dbReference>
<dbReference type="AlphaFoldDB" id="A0AAW9HVC6"/>
<dbReference type="Pfam" id="PF13309">
    <property type="entry name" value="HTH_22"/>
    <property type="match status" value="1"/>
</dbReference>
<gene>
    <name evidence="4" type="ORF">R6G80_07720</name>
    <name evidence="3" type="ORF">R6G86_08615</name>
</gene>
<proteinExistence type="predicted"/>
<sequence>MKKDGDNVHHDSVAEEHMAEEHMVGEHVVEKPVAEKPATEKHTAEIEENSAYVAQFIPLVEFLGVAIGANSEVVLHDVANLDNSVIAIANGHISGRRIGSPATDLMLRVLKAGSKADMPYLTGYEAITPGDKRTLHSATFFIRRRKKIVGMLCINTDHSAFEHLDNAVKTLLAQFVDPEKHEKTSATTHTTKPEILSASVEDMKSEAIGQAIARIGISPTHLTQAERLRIVSELDEDGFFQLRGAVIDLAHAIDVSEPTIYRYLKQVRESE</sequence>
<organism evidence="4 6">
    <name type="scientific">Actinotignum urinale</name>
    <dbReference type="NCBI Taxonomy" id="190146"/>
    <lineage>
        <taxon>Bacteria</taxon>
        <taxon>Bacillati</taxon>
        <taxon>Actinomycetota</taxon>
        <taxon>Actinomycetes</taxon>
        <taxon>Actinomycetales</taxon>
        <taxon>Actinomycetaceae</taxon>
        <taxon>Actinotignum</taxon>
    </lineage>
</organism>
<dbReference type="InterPro" id="IPR039445">
    <property type="entry name" value="DauR-like_HTH"/>
</dbReference>
<evidence type="ECO:0000259" key="1">
    <source>
        <dbReference type="Pfam" id="PF08348"/>
    </source>
</evidence>
<comment type="caution">
    <text evidence="4">The sequence shown here is derived from an EMBL/GenBank/DDBJ whole genome shotgun (WGS) entry which is preliminary data.</text>
</comment>
<dbReference type="Proteomes" id="UP001281731">
    <property type="component" value="Unassembled WGS sequence"/>
</dbReference>
<dbReference type="RefSeq" id="WP_022866490.1">
    <property type="nucleotide sequence ID" value="NZ_CAMYCL010000005.1"/>
</dbReference>
<dbReference type="EMBL" id="JAWNGA010000020">
    <property type="protein sequence ID" value="MDY5133791.1"/>
    <property type="molecule type" value="Genomic_DNA"/>
</dbReference>
<dbReference type="PANTHER" id="PTHR35568">
    <property type="entry name" value="TRANSCRIPTIONAL REGULATOR DAUR"/>
    <property type="match status" value="1"/>
</dbReference>
<dbReference type="InterPro" id="IPR039446">
    <property type="entry name" value="DauR-like"/>
</dbReference>
<dbReference type="Pfam" id="PF08348">
    <property type="entry name" value="PAS_6"/>
    <property type="match status" value="1"/>
</dbReference>
<evidence type="ECO:0000313" key="4">
    <source>
        <dbReference type="EMBL" id="MDY5155604.1"/>
    </source>
</evidence>
<feature type="domain" description="Transcriptional regulator DauR-like HTH" evidence="2">
    <location>
        <begin position="206"/>
        <end position="265"/>
    </location>
</feature>
<evidence type="ECO:0000313" key="5">
    <source>
        <dbReference type="Proteomes" id="UP001275049"/>
    </source>
</evidence>
<dbReference type="PANTHER" id="PTHR35568:SF1">
    <property type="entry name" value="TRANSCRIPTIONAL REGULATOR DAUR"/>
    <property type="match status" value="1"/>
</dbReference>
<accession>A0AAW9HVC6</accession>
<evidence type="ECO:0000259" key="2">
    <source>
        <dbReference type="Pfam" id="PF13309"/>
    </source>
</evidence>
<name>A0AAW9HVC6_9ACTO</name>
<keyword evidence="5" id="KW-1185">Reference proteome</keyword>
<evidence type="ECO:0000313" key="3">
    <source>
        <dbReference type="EMBL" id="MDY5133791.1"/>
    </source>
</evidence>
<feature type="domain" description="YheO-like" evidence="1">
    <location>
        <begin position="55"/>
        <end position="166"/>
    </location>
</feature>
<protein>
    <submittedName>
        <fullName evidence="4">PAS domain-containing protein</fullName>
    </submittedName>
</protein>
<reference evidence="4 5" key="1">
    <citation type="submission" date="2023-10" db="EMBL/GenBank/DDBJ databases">
        <title>Whole Genome based description of the genera Actinobaculum and Actinotignum reveals a complex phylogenetic relationship within the species included in the genus Actinotignum.</title>
        <authorList>
            <person name="Jensen C.S."/>
            <person name="Dargis R."/>
            <person name="Kemp M."/>
            <person name="Christensen J.J."/>
        </authorList>
    </citation>
    <scope>NUCLEOTIDE SEQUENCE</scope>
    <source>
        <strain evidence="4">SLA_B511</strain>
        <strain evidence="3 5">SLA_B974</strain>
    </source>
</reference>